<protein>
    <submittedName>
        <fullName evidence="1">Uncharacterized protein</fullName>
    </submittedName>
</protein>
<organism evidence="1 2">
    <name type="scientific">Arundinibacter roseus</name>
    <dbReference type="NCBI Taxonomy" id="2070510"/>
    <lineage>
        <taxon>Bacteria</taxon>
        <taxon>Pseudomonadati</taxon>
        <taxon>Bacteroidota</taxon>
        <taxon>Cytophagia</taxon>
        <taxon>Cytophagales</taxon>
        <taxon>Spirosomataceae</taxon>
        <taxon>Arundinibacter</taxon>
    </lineage>
</organism>
<reference evidence="1 2" key="1">
    <citation type="submission" date="2019-02" db="EMBL/GenBank/DDBJ databases">
        <title>Arundinibacter roseus gen. nov., sp. nov., a new member of the family Cytophagaceae.</title>
        <authorList>
            <person name="Szuroczki S."/>
            <person name="Khayer B."/>
            <person name="Sproer C."/>
            <person name="Toumi M."/>
            <person name="Szabo A."/>
            <person name="Felfoldi T."/>
            <person name="Schumann P."/>
            <person name="Toth E."/>
        </authorList>
    </citation>
    <scope>NUCLEOTIDE SEQUENCE [LARGE SCALE GENOMIC DNA]</scope>
    <source>
        <strain evidence="1 2">DMA-k-7a</strain>
    </source>
</reference>
<keyword evidence="2" id="KW-1185">Reference proteome</keyword>
<proteinExistence type="predicted"/>
<dbReference type="RefSeq" id="WP_165933374.1">
    <property type="nucleotide sequence ID" value="NZ_SMJU01000001.1"/>
</dbReference>
<name>A0A4V2XAU0_9BACT</name>
<sequence length="66" mass="7044">MNGSWTQSVAVLGRLALGESILLQTQNSQNGLTAKKLTILLSSEKVEPAFDETAKLSDKTKLSPGK</sequence>
<dbReference type="AlphaFoldDB" id="A0A4V2XAU0"/>
<dbReference type="EMBL" id="SMJU01000001">
    <property type="protein sequence ID" value="TDB68925.1"/>
    <property type="molecule type" value="Genomic_DNA"/>
</dbReference>
<evidence type="ECO:0000313" key="1">
    <source>
        <dbReference type="EMBL" id="TDB68925.1"/>
    </source>
</evidence>
<evidence type="ECO:0000313" key="2">
    <source>
        <dbReference type="Proteomes" id="UP000295706"/>
    </source>
</evidence>
<accession>A0A4V2XAU0</accession>
<gene>
    <name evidence="1" type="ORF">EZE20_00890</name>
</gene>
<dbReference type="Proteomes" id="UP000295706">
    <property type="component" value="Unassembled WGS sequence"/>
</dbReference>
<comment type="caution">
    <text evidence="1">The sequence shown here is derived from an EMBL/GenBank/DDBJ whole genome shotgun (WGS) entry which is preliminary data.</text>
</comment>